<keyword evidence="2" id="KW-1185">Reference proteome</keyword>
<comment type="caution">
    <text evidence="1">The sequence shown here is derived from an EMBL/GenBank/DDBJ whole genome shotgun (WGS) entry which is preliminary data.</text>
</comment>
<gene>
    <name evidence="1" type="ORF">A6A04_14835</name>
</gene>
<organism evidence="1 2">
    <name type="scientific">Paramagnetospirillum marisnigri</name>
    <dbReference type="NCBI Taxonomy" id="1285242"/>
    <lineage>
        <taxon>Bacteria</taxon>
        <taxon>Pseudomonadati</taxon>
        <taxon>Pseudomonadota</taxon>
        <taxon>Alphaproteobacteria</taxon>
        <taxon>Rhodospirillales</taxon>
        <taxon>Magnetospirillaceae</taxon>
        <taxon>Paramagnetospirillum</taxon>
    </lineage>
</organism>
<reference evidence="1 2" key="1">
    <citation type="submission" date="2016-04" db="EMBL/GenBank/DDBJ databases">
        <title>Draft genome sequence of freshwater magnetotactic bacteria Magnetospirillum marisnigri SP-1 and Magnetospirillum moscoviense BB-1.</title>
        <authorList>
            <person name="Koziaeva V."/>
            <person name="Dziuba M.V."/>
            <person name="Ivanov T.M."/>
            <person name="Kuznetsov B."/>
            <person name="Grouzdev D.S."/>
        </authorList>
    </citation>
    <scope>NUCLEOTIDE SEQUENCE [LARGE SCALE GENOMIC DNA]</scope>
    <source>
        <strain evidence="1 2">SP-1</strain>
    </source>
</reference>
<evidence type="ECO:0000313" key="1">
    <source>
        <dbReference type="EMBL" id="OAN52989.1"/>
    </source>
</evidence>
<dbReference type="OrthoDB" id="825894at2"/>
<proteinExistence type="predicted"/>
<protein>
    <submittedName>
        <fullName evidence="1">Uncharacterized protein</fullName>
    </submittedName>
</protein>
<dbReference type="EMBL" id="LWQT01000041">
    <property type="protein sequence ID" value="OAN52989.1"/>
    <property type="molecule type" value="Genomic_DNA"/>
</dbReference>
<dbReference type="AlphaFoldDB" id="A0A178MT62"/>
<sequence>MWIFLNNAFLSVVAEKGRPDVLKVRGRFPGDIEKAFPEAKVTEGAGTDYRFRALVDREHVAQVMADAVRAIKATNFKDSVDQGWRHDLYLGVWGVMARGQTSRQRQETSSGS</sequence>
<accession>A0A178MT62</accession>
<name>A0A178MT62_9PROT</name>
<evidence type="ECO:0000313" key="2">
    <source>
        <dbReference type="Proteomes" id="UP000078428"/>
    </source>
</evidence>
<dbReference type="RefSeq" id="WP_068490448.1">
    <property type="nucleotide sequence ID" value="NZ_LWQT01000041.1"/>
</dbReference>
<dbReference type="STRING" id="1285242.A6A04_14835"/>
<dbReference type="Proteomes" id="UP000078428">
    <property type="component" value="Unassembled WGS sequence"/>
</dbReference>